<organism evidence="1 3">
    <name type="scientific">Fulvivirga imtechensis AK7</name>
    <dbReference type="NCBI Taxonomy" id="1237149"/>
    <lineage>
        <taxon>Bacteria</taxon>
        <taxon>Pseudomonadati</taxon>
        <taxon>Bacteroidota</taxon>
        <taxon>Cytophagia</taxon>
        <taxon>Cytophagales</taxon>
        <taxon>Fulvivirgaceae</taxon>
        <taxon>Fulvivirga</taxon>
    </lineage>
</organism>
<dbReference type="EMBL" id="AMZN01000175">
    <property type="protein sequence ID" value="ELR68015.1"/>
    <property type="molecule type" value="Genomic_DNA"/>
</dbReference>
<proteinExistence type="predicted"/>
<evidence type="ECO:0000313" key="3">
    <source>
        <dbReference type="Proteomes" id="UP000011135"/>
    </source>
</evidence>
<dbReference type="EMBL" id="AMZN01000074">
    <property type="protein sequence ID" value="ELR69363.1"/>
    <property type="molecule type" value="Genomic_DNA"/>
</dbReference>
<protein>
    <submittedName>
        <fullName evidence="1">Uncharacterized protein</fullName>
    </submittedName>
</protein>
<reference evidence="1 3" key="1">
    <citation type="submission" date="2012-12" db="EMBL/GenBank/DDBJ databases">
        <title>Genome assembly of Fulvivirga imtechensis AK7.</title>
        <authorList>
            <person name="Nupur N."/>
            <person name="Khatri I."/>
            <person name="Kumar R."/>
            <person name="Subramanian S."/>
            <person name="Pinnaka A."/>
        </authorList>
    </citation>
    <scope>NUCLEOTIDE SEQUENCE [LARGE SCALE GENOMIC DNA]</scope>
    <source>
        <strain evidence="1 3">AK7</strain>
    </source>
</reference>
<gene>
    <name evidence="1" type="ORF">C900_01266</name>
    <name evidence="2" type="ORF">C900_05143</name>
</gene>
<sequence length="44" mass="5077">MKGLTSSGYLWSTMQMGGTTENRNLKWLQELEEPYDGRPSRTIL</sequence>
<evidence type="ECO:0000313" key="2">
    <source>
        <dbReference type="EMBL" id="ELR69363.1"/>
    </source>
</evidence>
<dbReference type="Proteomes" id="UP000011135">
    <property type="component" value="Unassembled WGS sequence"/>
</dbReference>
<keyword evidence="3" id="KW-1185">Reference proteome</keyword>
<accession>L8JGR9</accession>
<evidence type="ECO:0000313" key="1">
    <source>
        <dbReference type="EMBL" id="ELR68015.1"/>
    </source>
</evidence>
<name>L8JGR9_9BACT</name>
<comment type="caution">
    <text evidence="1">The sequence shown here is derived from an EMBL/GenBank/DDBJ whole genome shotgun (WGS) entry which is preliminary data.</text>
</comment>
<dbReference type="AlphaFoldDB" id="L8JGR9"/>